<evidence type="ECO:0000313" key="1">
    <source>
        <dbReference type="EMBL" id="MFC6591818.1"/>
    </source>
</evidence>
<proteinExistence type="predicted"/>
<dbReference type="Proteomes" id="UP001596297">
    <property type="component" value="Unassembled WGS sequence"/>
</dbReference>
<dbReference type="EMBL" id="JBHSWD010000001">
    <property type="protein sequence ID" value="MFC6591818.1"/>
    <property type="molecule type" value="Genomic_DNA"/>
</dbReference>
<dbReference type="InterPro" id="IPR011990">
    <property type="entry name" value="TPR-like_helical_dom_sf"/>
</dbReference>
<dbReference type="SUPFAM" id="SSF48452">
    <property type="entry name" value="TPR-like"/>
    <property type="match status" value="2"/>
</dbReference>
<name>A0ABW1YEF8_9DEIO</name>
<accession>A0ABW1YEF8</accession>
<keyword evidence="2" id="KW-1185">Reference proteome</keyword>
<gene>
    <name evidence="1" type="ORF">ACFP81_07195</name>
</gene>
<comment type="caution">
    <text evidence="1">The sequence shown here is derived from an EMBL/GenBank/DDBJ whole genome shotgun (WGS) entry which is preliminary data.</text>
</comment>
<sequence>MTDVAATWQQTCAALALATGFPGLVPGAGPTEAEDFAAAFLVLERAVHLADAPQQARIALLAGSLHALYGDAAVRELALALSEARALDPAAEHEPLFAALQAEWQARTLGEAAPAPAEALSTHPDPLVRFHTLCALALSQRPSKALDVRLTPSDLPPHLGWRLRSWQADCAEQLGQSERAAQLYGEAAAQTTGLNRAVLLQEQAALLLAQGDAAETRRLLTQARALYTGAPDEALSLSTWQYLQAQTLLTEGQPEQALAAIEAADQLEAAADGERSYGVALVWGQVLTHLGRHEEALGHLERALLLASGADRAYVQHELGVVLLDLDRPLEAREYLLAVQSSDYPYQAEVTADLAECDYRMGQLAGAQALAEQALALGAAVPASLVLGNVALEYYRLDEALEHFERVIAEAMPASRDWVTGHQMAADILAQQGFLQPAAVYAHAQQALEHTPPNDEWFATLEDHLQKAAALMNAGSGRVLN</sequence>
<organism evidence="1 2">
    <name type="scientific">Deinococcus lacus</name>
    <dbReference type="NCBI Taxonomy" id="392561"/>
    <lineage>
        <taxon>Bacteria</taxon>
        <taxon>Thermotogati</taxon>
        <taxon>Deinococcota</taxon>
        <taxon>Deinococci</taxon>
        <taxon>Deinococcales</taxon>
        <taxon>Deinococcaceae</taxon>
        <taxon>Deinococcus</taxon>
    </lineage>
</organism>
<dbReference type="Gene3D" id="1.25.40.10">
    <property type="entry name" value="Tetratricopeptide repeat domain"/>
    <property type="match status" value="1"/>
</dbReference>
<protein>
    <recommendedName>
        <fullName evidence="3">Tetratricopeptide repeat protein</fullName>
    </recommendedName>
</protein>
<evidence type="ECO:0008006" key="3">
    <source>
        <dbReference type="Google" id="ProtNLM"/>
    </source>
</evidence>
<reference evidence="2" key="1">
    <citation type="journal article" date="2019" name="Int. J. Syst. Evol. Microbiol.">
        <title>The Global Catalogue of Microorganisms (GCM) 10K type strain sequencing project: providing services to taxonomists for standard genome sequencing and annotation.</title>
        <authorList>
            <consortium name="The Broad Institute Genomics Platform"/>
            <consortium name="The Broad Institute Genome Sequencing Center for Infectious Disease"/>
            <person name="Wu L."/>
            <person name="Ma J."/>
        </authorList>
    </citation>
    <scope>NUCLEOTIDE SEQUENCE [LARGE SCALE GENOMIC DNA]</scope>
    <source>
        <strain evidence="2">CGMCC 1.15772</strain>
    </source>
</reference>
<dbReference type="RefSeq" id="WP_380082830.1">
    <property type="nucleotide sequence ID" value="NZ_JBHSWD010000001.1"/>
</dbReference>
<evidence type="ECO:0000313" key="2">
    <source>
        <dbReference type="Proteomes" id="UP001596297"/>
    </source>
</evidence>